<organism evidence="4 5">
    <name type="scientific">Pseudonocardia charpentierae</name>
    <dbReference type="NCBI Taxonomy" id="3075545"/>
    <lineage>
        <taxon>Bacteria</taxon>
        <taxon>Bacillati</taxon>
        <taxon>Actinomycetota</taxon>
        <taxon>Actinomycetes</taxon>
        <taxon>Pseudonocardiales</taxon>
        <taxon>Pseudonocardiaceae</taxon>
        <taxon>Pseudonocardia</taxon>
    </lineage>
</organism>
<feature type="domain" description="MEDS" evidence="3">
    <location>
        <begin position="102"/>
        <end position="149"/>
    </location>
</feature>
<dbReference type="Pfam" id="PF13581">
    <property type="entry name" value="HATPase_c_2"/>
    <property type="match status" value="1"/>
</dbReference>
<dbReference type="InterPro" id="IPR036890">
    <property type="entry name" value="HATPase_C_sf"/>
</dbReference>
<evidence type="ECO:0000313" key="4">
    <source>
        <dbReference type="EMBL" id="MDT0354059.1"/>
    </source>
</evidence>
<dbReference type="GO" id="GO:0016301">
    <property type="term" value="F:kinase activity"/>
    <property type="evidence" value="ECO:0007669"/>
    <property type="project" value="UniProtKB-KW"/>
</dbReference>
<accession>A0ABU2NLE3</accession>
<protein>
    <submittedName>
        <fullName evidence="4">Sensor histidine kinase</fullName>
    </submittedName>
</protein>
<dbReference type="SUPFAM" id="SSF55874">
    <property type="entry name" value="ATPase domain of HSP90 chaperone/DNA topoisomerase II/histidine kinase"/>
    <property type="match status" value="1"/>
</dbReference>
<dbReference type="Gene3D" id="3.30.565.10">
    <property type="entry name" value="Histidine kinase-like ATPase, C-terminal domain"/>
    <property type="match status" value="1"/>
</dbReference>
<proteinExistence type="predicted"/>
<comment type="caution">
    <text evidence="4">The sequence shown here is derived from an EMBL/GenBank/DDBJ whole genome shotgun (WGS) entry which is preliminary data.</text>
</comment>
<evidence type="ECO:0000259" key="2">
    <source>
        <dbReference type="Pfam" id="PF13581"/>
    </source>
</evidence>
<keyword evidence="4" id="KW-0808">Transferase</keyword>
<name>A0ABU2NLE3_9PSEU</name>
<dbReference type="PANTHER" id="PTHR35526:SF3">
    <property type="entry name" value="ANTI-SIGMA-F FACTOR RSBW"/>
    <property type="match status" value="1"/>
</dbReference>
<feature type="domain" description="Histidine kinase/HSP90-like ATPase" evidence="2">
    <location>
        <begin position="202"/>
        <end position="308"/>
    </location>
</feature>
<dbReference type="Pfam" id="PF14417">
    <property type="entry name" value="MEDS"/>
    <property type="match status" value="1"/>
</dbReference>
<evidence type="ECO:0000256" key="1">
    <source>
        <dbReference type="ARBA" id="ARBA00022527"/>
    </source>
</evidence>
<keyword evidence="4" id="KW-0418">Kinase</keyword>
<dbReference type="CDD" id="cd16936">
    <property type="entry name" value="HATPase_RsbW-like"/>
    <property type="match status" value="1"/>
</dbReference>
<dbReference type="PANTHER" id="PTHR35526">
    <property type="entry name" value="ANTI-SIGMA-F FACTOR RSBW-RELATED"/>
    <property type="match status" value="1"/>
</dbReference>
<dbReference type="InterPro" id="IPR003594">
    <property type="entry name" value="HATPase_dom"/>
</dbReference>
<sequence>MTLIEAADRPGFRHELFMHRSPEELLEFVVPFAADGVAAEEPTLLLVRPDTAASVLHRVGPSPYLTYQPALTHPGRPAMHLRAAPPMLSGYARVIHQEPVIPPPQWPEWRRLEAALNLALGHHNTWAVCAYDQRSLTAGMVEDLHATHPLIGHPARRRHGAEHRRNDYYQDPTTFLGHTPDTPPDPTELTTPTVELVDPSPATARATVHWYASQQRLPTAEVDNLVIATHEVLANAIVHGRPPTVLRLWAQLDRITVTVTDTGPGPTDPFVGLLPPELSNSSGLGLWLSHQLVDITRRHPHGNTVRLAIAHTASGANDLH</sequence>
<keyword evidence="1" id="KW-0723">Serine/threonine-protein kinase</keyword>
<gene>
    <name evidence="4" type="ORF">RM445_31800</name>
</gene>
<dbReference type="InterPro" id="IPR025847">
    <property type="entry name" value="MEDS_domain"/>
</dbReference>
<keyword evidence="5" id="KW-1185">Reference proteome</keyword>
<evidence type="ECO:0000259" key="3">
    <source>
        <dbReference type="Pfam" id="PF14417"/>
    </source>
</evidence>
<dbReference type="InterPro" id="IPR050267">
    <property type="entry name" value="Anti-sigma-factor_SerPK"/>
</dbReference>
<reference evidence="5" key="1">
    <citation type="submission" date="2023-07" db="EMBL/GenBank/DDBJ databases">
        <title>30 novel species of actinomycetes from the DSMZ collection.</title>
        <authorList>
            <person name="Nouioui I."/>
        </authorList>
    </citation>
    <scope>NUCLEOTIDE SEQUENCE [LARGE SCALE GENOMIC DNA]</scope>
    <source>
        <strain evidence="5">DSM 45834</strain>
    </source>
</reference>
<evidence type="ECO:0000313" key="5">
    <source>
        <dbReference type="Proteomes" id="UP001183202"/>
    </source>
</evidence>
<dbReference type="EMBL" id="JAVREJ010000070">
    <property type="protein sequence ID" value="MDT0354059.1"/>
    <property type="molecule type" value="Genomic_DNA"/>
</dbReference>
<dbReference type="Proteomes" id="UP001183202">
    <property type="component" value="Unassembled WGS sequence"/>
</dbReference>